<feature type="compositionally biased region" description="Polar residues" evidence="1">
    <location>
        <begin position="95"/>
        <end position="105"/>
    </location>
</feature>
<evidence type="ECO:0000256" key="1">
    <source>
        <dbReference type="SAM" id="MobiDB-lite"/>
    </source>
</evidence>
<feature type="region of interest" description="Disordered" evidence="1">
    <location>
        <begin position="77"/>
        <end position="238"/>
    </location>
</feature>
<accession>A0A2U1LRN7</accession>
<dbReference type="OrthoDB" id="747498at2759"/>
<dbReference type="Proteomes" id="UP000245207">
    <property type="component" value="Unassembled WGS sequence"/>
</dbReference>
<dbReference type="PANTHER" id="PTHR33413">
    <property type="entry name" value="EXPRESSED PROTEIN"/>
    <property type="match status" value="1"/>
</dbReference>
<dbReference type="Pfam" id="PF14009">
    <property type="entry name" value="PADRE"/>
    <property type="match status" value="1"/>
</dbReference>
<reference evidence="2 3" key="1">
    <citation type="journal article" date="2018" name="Mol. Plant">
        <title>The genome of Artemisia annua provides insight into the evolution of Asteraceae family and artemisinin biosynthesis.</title>
        <authorList>
            <person name="Shen Q."/>
            <person name="Zhang L."/>
            <person name="Liao Z."/>
            <person name="Wang S."/>
            <person name="Yan T."/>
            <person name="Shi P."/>
            <person name="Liu M."/>
            <person name="Fu X."/>
            <person name="Pan Q."/>
            <person name="Wang Y."/>
            <person name="Lv Z."/>
            <person name="Lu X."/>
            <person name="Zhang F."/>
            <person name="Jiang W."/>
            <person name="Ma Y."/>
            <person name="Chen M."/>
            <person name="Hao X."/>
            <person name="Li L."/>
            <person name="Tang Y."/>
            <person name="Lv G."/>
            <person name="Zhou Y."/>
            <person name="Sun X."/>
            <person name="Brodelius P.E."/>
            <person name="Rose J.K.C."/>
            <person name="Tang K."/>
        </authorList>
    </citation>
    <scope>NUCLEOTIDE SEQUENCE [LARGE SCALE GENOMIC DNA]</scope>
    <source>
        <strain evidence="3">cv. Huhao1</strain>
        <tissue evidence="2">Leaf</tissue>
    </source>
</reference>
<name>A0A2U1LRN7_ARTAN</name>
<protein>
    <submittedName>
        <fullName evidence="2">Uncharacterized protein</fullName>
    </submittedName>
</protein>
<sequence>MGNCQAIDNASLVLQTQNGRAERYYSPVSAAEIMKLHPGHHPLRVTRIKLLRPTDNLVLGHAYRLITNQEVMKGLKAKKNGKLNNNKDLQPRESALNNETNSDCETTSKRANHMGKTYHQMKKADKNRPRTSSNTKSSGSKPRGWHPSLNKVMKGLKAKKNGKLNNNKDLQPRESALNNETNSDCETTSKRANHMGKTYHQMKKADKNRPRTSSNTKSSGSKPRGWHPSLNSISEATS</sequence>
<dbReference type="AlphaFoldDB" id="A0A2U1LRN7"/>
<dbReference type="InterPro" id="IPR025322">
    <property type="entry name" value="PADRE_dom"/>
</dbReference>
<gene>
    <name evidence="2" type="ORF">CTI12_AA461830</name>
</gene>
<feature type="compositionally biased region" description="Polar residues" evidence="1">
    <location>
        <begin position="211"/>
        <end position="221"/>
    </location>
</feature>
<feature type="compositionally biased region" description="Polar residues" evidence="1">
    <location>
        <begin position="176"/>
        <end position="186"/>
    </location>
</feature>
<feature type="compositionally biased region" description="Polar residues" evidence="1">
    <location>
        <begin position="229"/>
        <end position="238"/>
    </location>
</feature>
<proteinExistence type="predicted"/>
<dbReference type="STRING" id="35608.A0A2U1LRN7"/>
<dbReference type="PANTHER" id="PTHR33413:SF37">
    <property type="match status" value="1"/>
</dbReference>
<feature type="compositionally biased region" description="Polar residues" evidence="1">
    <location>
        <begin position="130"/>
        <end position="140"/>
    </location>
</feature>
<dbReference type="EMBL" id="PKPP01008072">
    <property type="protein sequence ID" value="PWA51661.1"/>
    <property type="molecule type" value="Genomic_DNA"/>
</dbReference>
<evidence type="ECO:0000313" key="3">
    <source>
        <dbReference type="Proteomes" id="UP000245207"/>
    </source>
</evidence>
<comment type="caution">
    <text evidence="2">The sequence shown here is derived from an EMBL/GenBank/DDBJ whole genome shotgun (WGS) entry which is preliminary data.</text>
</comment>
<organism evidence="2 3">
    <name type="scientific">Artemisia annua</name>
    <name type="common">Sweet wormwood</name>
    <dbReference type="NCBI Taxonomy" id="35608"/>
    <lineage>
        <taxon>Eukaryota</taxon>
        <taxon>Viridiplantae</taxon>
        <taxon>Streptophyta</taxon>
        <taxon>Embryophyta</taxon>
        <taxon>Tracheophyta</taxon>
        <taxon>Spermatophyta</taxon>
        <taxon>Magnoliopsida</taxon>
        <taxon>eudicotyledons</taxon>
        <taxon>Gunneridae</taxon>
        <taxon>Pentapetalae</taxon>
        <taxon>asterids</taxon>
        <taxon>campanulids</taxon>
        <taxon>Asterales</taxon>
        <taxon>Asteraceae</taxon>
        <taxon>Asteroideae</taxon>
        <taxon>Anthemideae</taxon>
        <taxon>Artemisiinae</taxon>
        <taxon>Artemisia</taxon>
    </lineage>
</organism>
<keyword evidence="3" id="KW-1185">Reference proteome</keyword>
<evidence type="ECO:0000313" key="2">
    <source>
        <dbReference type="EMBL" id="PWA51661.1"/>
    </source>
</evidence>